<protein>
    <submittedName>
        <fullName evidence="3">Protein CBG27816</fullName>
    </submittedName>
</protein>
<feature type="region of interest" description="Disordered" evidence="1">
    <location>
        <begin position="40"/>
        <end position="60"/>
    </location>
</feature>
<dbReference type="HOGENOM" id="CLU_1497552_0_0_1"/>
<evidence type="ECO:0000259" key="2">
    <source>
        <dbReference type="PROSITE" id="PS00028"/>
    </source>
</evidence>
<gene>
    <name evidence="3" type="ORF">CBG27816</name>
    <name evidence="3" type="ORF">CBG_27816</name>
</gene>
<dbReference type="PROSITE" id="PS00028">
    <property type="entry name" value="ZINC_FINGER_C2H2_1"/>
    <property type="match status" value="1"/>
</dbReference>
<evidence type="ECO:0000313" key="3">
    <source>
        <dbReference type="EMBL" id="CAS00328.1"/>
    </source>
</evidence>
<reference evidence="3 4" key="2">
    <citation type="journal article" date="2011" name="PLoS Genet.">
        <title>Caenorhabditis briggsae recombinant inbred line genotypes reveal inter-strain incompatibility and the evolution of recombination.</title>
        <authorList>
            <person name="Ross J.A."/>
            <person name="Koboldt D.C."/>
            <person name="Staisch J.E."/>
            <person name="Chamberlin H.M."/>
            <person name="Gupta B.P."/>
            <person name="Miller R.D."/>
            <person name="Baird S.E."/>
            <person name="Haag E.S."/>
        </authorList>
    </citation>
    <scope>NUCLEOTIDE SEQUENCE [LARGE SCALE GENOMIC DNA]</scope>
    <source>
        <strain evidence="3 4">AF16</strain>
    </source>
</reference>
<reference evidence="3 4" key="1">
    <citation type="journal article" date="2003" name="PLoS Biol.">
        <title>The genome sequence of Caenorhabditis briggsae: a platform for comparative genomics.</title>
        <authorList>
            <person name="Stein L.D."/>
            <person name="Bao Z."/>
            <person name="Blasiar D."/>
            <person name="Blumenthal T."/>
            <person name="Brent M.R."/>
            <person name="Chen N."/>
            <person name="Chinwalla A."/>
            <person name="Clarke L."/>
            <person name="Clee C."/>
            <person name="Coghlan A."/>
            <person name="Coulson A."/>
            <person name="D'Eustachio P."/>
            <person name="Fitch D.H."/>
            <person name="Fulton L.A."/>
            <person name="Fulton R.E."/>
            <person name="Griffiths-Jones S."/>
            <person name="Harris T.W."/>
            <person name="Hillier L.W."/>
            <person name="Kamath R."/>
            <person name="Kuwabara P.E."/>
            <person name="Mardis E.R."/>
            <person name="Marra M.A."/>
            <person name="Miner T.L."/>
            <person name="Minx P."/>
            <person name="Mullikin J.C."/>
            <person name="Plumb R.W."/>
            <person name="Rogers J."/>
            <person name="Schein J.E."/>
            <person name="Sohrmann M."/>
            <person name="Spieth J."/>
            <person name="Stajich J.E."/>
            <person name="Wei C."/>
            <person name="Willey D."/>
            <person name="Wilson R.K."/>
            <person name="Durbin R."/>
            <person name="Waterston R.H."/>
        </authorList>
    </citation>
    <scope>NUCLEOTIDE SEQUENCE [LARGE SCALE GENOMIC DNA]</scope>
    <source>
        <strain evidence="3 4">AF16</strain>
    </source>
</reference>
<accession>B6IK98</accession>
<dbReference type="RefSeq" id="XP_045099887.1">
    <property type="nucleotide sequence ID" value="XM_045239990.1"/>
</dbReference>
<evidence type="ECO:0000256" key="1">
    <source>
        <dbReference type="SAM" id="MobiDB-lite"/>
    </source>
</evidence>
<evidence type="ECO:0000313" key="4">
    <source>
        <dbReference type="Proteomes" id="UP000008549"/>
    </source>
</evidence>
<dbReference type="InterPro" id="IPR036236">
    <property type="entry name" value="Znf_C2H2_sf"/>
</dbReference>
<dbReference type="InterPro" id="IPR013087">
    <property type="entry name" value="Znf_C2H2_type"/>
</dbReference>
<keyword evidence="4" id="KW-1185">Reference proteome</keyword>
<dbReference type="InParanoid" id="B6IK98"/>
<proteinExistence type="predicted"/>
<name>B6IK98_CAEBR</name>
<dbReference type="Proteomes" id="UP000008549">
    <property type="component" value="Unassembled WGS sequence"/>
</dbReference>
<sequence>MLVIIDIEPSPKFDELVKFMVQNSIDFHVTHRSVGMQKESQIKKTEIDEEQYSSPDSIESTQMENVVREKQPLMEPAETCRSKTEGELASCAKKEMSLRNRHMHIFNHLTFKLYECQDCKLRFPQPSHSLKHYQREHPTIAAKSFVRATLSTEEELEYDSMKQQCFPGRRRFNQAGKYII</sequence>
<organism evidence="3 4">
    <name type="scientific">Caenorhabditis briggsae</name>
    <dbReference type="NCBI Taxonomy" id="6238"/>
    <lineage>
        <taxon>Eukaryota</taxon>
        <taxon>Metazoa</taxon>
        <taxon>Ecdysozoa</taxon>
        <taxon>Nematoda</taxon>
        <taxon>Chromadorea</taxon>
        <taxon>Rhabditida</taxon>
        <taxon>Rhabditina</taxon>
        <taxon>Rhabditomorpha</taxon>
        <taxon>Rhabditoidea</taxon>
        <taxon>Rhabditidae</taxon>
        <taxon>Peloderinae</taxon>
        <taxon>Caenorhabditis</taxon>
    </lineage>
</organism>
<dbReference type="SUPFAM" id="SSF57667">
    <property type="entry name" value="beta-beta-alpha zinc fingers"/>
    <property type="match status" value="1"/>
</dbReference>
<dbReference type="CTD" id="68919265"/>
<dbReference type="EMBL" id="HE600942">
    <property type="protein sequence ID" value="CAS00328.1"/>
    <property type="molecule type" value="Genomic_DNA"/>
</dbReference>
<feature type="domain" description="C2H2-type" evidence="2">
    <location>
        <begin position="116"/>
        <end position="137"/>
    </location>
</feature>
<dbReference type="GeneID" id="68919265"/>
<dbReference type="KEGG" id="cbr:CBG_27816"/>
<dbReference type="AlphaFoldDB" id="B6IK98"/>